<dbReference type="AlphaFoldDB" id="A0A2P7TZ80"/>
<organism evidence="1 2">
    <name type="scientific">Neisseria iguanae</name>
    <dbReference type="NCBI Taxonomy" id="90242"/>
    <lineage>
        <taxon>Bacteria</taxon>
        <taxon>Pseudomonadati</taxon>
        <taxon>Pseudomonadota</taxon>
        <taxon>Betaproteobacteria</taxon>
        <taxon>Neisseriales</taxon>
        <taxon>Neisseriaceae</taxon>
        <taxon>Neisseria</taxon>
    </lineage>
</organism>
<sequence length="79" mass="9283">MLPNRVAGRLKNRICPIIKALRRFKQYLFSAFSIRRQNRCTTGSGRMDKVWGFYPEIIHRLLSGWQHIATAGFTCFRHS</sequence>
<proteinExistence type="predicted"/>
<accession>A0A2P7TZ80</accession>
<reference evidence="1 2" key="1">
    <citation type="submission" date="2018-03" db="EMBL/GenBank/DDBJ databases">
        <title>Neisseria weixii sp. nov., isolated from the intestinal contents of Tibetan Plateau pika (Ochotona curzoniae) in Yushu, Qinghai Province, China.</title>
        <authorList>
            <person name="Gui Z."/>
        </authorList>
    </citation>
    <scope>NUCLEOTIDE SEQUENCE [LARGE SCALE GENOMIC DNA]</scope>
    <source>
        <strain evidence="1 2">ATCC 51483</strain>
    </source>
</reference>
<gene>
    <name evidence="1" type="ORF">C7N83_08925</name>
</gene>
<name>A0A2P7TZ80_9NEIS</name>
<dbReference type="Proteomes" id="UP000241868">
    <property type="component" value="Unassembled WGS sequence"/>
</dbReference>
<evidence type="ECO:0000313" key="2">
    <source>
        <dbReference type="Proteomes" id="UP000241868"/>
    </source>
</evidence>
<evidence type="ECO:0000313" key="1">
    <source>
        <dbReference type="EMBL" id="PSJ80001.1"/>
    </source>
</evidence>
<keyword evidence="2" id="KW-1185">Reference proteome</keyword>
<protein>
    <submittedName>
        <fullName evidence="1">Uncharacterized protein</fullName>
    </submittedName>
</protein>
<comment type="caution">
    <text evidence="1">The sequence shown here is derived from an EMBL/GenBank/DDBJ whole genome shotgun (WGS) entry which is preliminary data.</text>
</comment>
<dbReference type="EMBL" id="PXYY01000056">
    <property type="protein sequence ID" value="PSJ80001.1"/>
    <property type="molecule type" value="Genomic_DNA"/>
</dbReference>